<feature type="region of interest" description="Disordered" evidence="1">
    <location>
        <begin position="38"/>
        <end position="151"/>
    </location>
</feature>
<comment type="caution">
    <text evidence="2">The sequence shown here is derived from an EMBL/GenBank/DDBJ whole genome shotgun (WGS) entry which is preliminary data.</text>
</comment>
<dbReference type="InterPro" id="IPR032585">
    <property type="entry name" value="DUF4912"/>
</dbReference>
<feature type="compositionally biased region" description="Low complexity" evidence="1">
    <location>
        <begin position="113"/>
        <end position="122"/>
    </location>
</feature>
<sequence>MTTGDLKKMKKAELIRMAKAMRLDVRSGMLKGELVSLISRNSPNGRKTAQKKAVRKTRSAAKKTRRSAAARSTAGAAGKAKGAKKAAPAAKPARRASKKSAAAAAKGERRGKTGAAGAAARGKGAKAKRTAGKRVPRPAAREKHSDDETIRQKAEAGKYYLGVEEKEMPPVESLAIPAGYNVDRIQALVRDPRWVFTYWEVADSTYRELERKFGGDWPRCRMTLRVYDRSRDSHFDIALAEGARNWYIQVEPEGRYQIALGLVTPDGGFYEIILSNVVETPRVGVSDIIDDRWMIPDELFDLIFSASGGHDLHAASAELRELVEQRLLEQVGSEAVSSFGSGALRQPEKERGFRLWVATELILYGATEPDARLTVQGKEVKLRGDGSFSMRFALPDGKIEMPVTAVSADRIEERTIETSVEKKSKSKEPVKR</sequence>
<dbReference type="Proteomes" id="UP000886069">
    <property type="component" value="Unassembled WGS sequence"/>
</dbReference>
<evidence type="ECO:0000313" key="2">
    <source>
        <dbReference type="EMBL" id="HER43099.1"/>
    </source>
</evidence>
<organism evidence="2">
    <name type="scientific">Eiseniibacteriota bacterium</name>
    <dbReference type="NCBI Taxonomy" id="2212470"/>
    <lineage>
        <taxon>Bacteria</taxon>
        <taxon>Candidatus Eiseniibacteriota</taxon>
    </lineage>
</organism>
<evidence type="ECO:0000256" key="1">
    <source>
        <dbReference type="SAM" id="MobiDB-lite"/>
    </source>
</evidence>
<dbReference type="Pfam" id="PF16258">
    <property type="entry name" value="DUF4912"/>
    <property type="match status" value="1"/>
</dbReference>
<feature type="compositionally biased region" description="Basic residues" evidence="1">
    <location>
        <begin position="48"/>
        <end position="68"/>
    </location>
</feature>
<dbReference type="EMBL" id="DSEC01000098">
    <property type="protein sequence ID" value="HER43099.1"/>
    <property type="molecule type" value="Genomic_DNA"/>
</dbReference>
<gene>
    <name evidence="2" type="ORF">ENO08_01395</name>
</gene>
<reference evidence="2" key="1">
    <citation type="journal article" date="2020" name="mSystems">
        <title>Genome- and Community-Level Interaction Insights into Carbon Utilization and Element Cycling Functions of Hydrothermarchaeota in Hydrothermal Sediment.</title>
        <authorList>
            <person name="Zhou Z."/>
            <person name="Liu Y."/>
            <person name="Xu W."/>
            <person name="Pan J."/>
            <person name="Luo Z.H."/>
            <person name="Li M."/>
        </authorList>
    </citation>
    <scope>NUCLEOTIDE SEQUENCE [LARGE SCALE GENOMIC DNA]</scope>
    <source>
        <strain evidence="2">SpSt-1233</strain>
    </source>
</reference>
<dbReference type="AlphaFoldDB" id="A0A7V2F340"/>
<feature type="compositionally biased region" description="Basic and acidic residues" evidence="1">
    <location>
        <begin position="139"/>
        <end position="151"/>
    </location>
</feature>
<accession>A0A7V2F340</accession>
<protein>
    <submittedName>
        <fullName evidence="2">DUF4912 domain-containing protein</fullName>
    </submittedName>
</protein>
<feature type="compositionally biased region" description="Basic residues" evidence="1">
    <location>
        <begin position="123"/>
        <end position="136"/>
    </location>
</feature>
<feature type="compositionally biased region" description="Polar residues" evidence="1">
    <location>
        <begin position="38"/>
        <end position="47"/>
    </location>
</feature>
<proteinExistence type="predicted"/>
<name>A0A7V2F340_UNCEI</name>
<feature type="compositionally biased region" description="Low complexity" evidence="1">
    <location>
        <begin position="69"/>
        <end position="91"/>
    </location>
</feature>